<proteinExistence type="predicted"/>
<dbReference type="PANTHER" id="PTHR35046">
    <property type="entry name" value="ZINC KNUCKLE (CCHC-TYPE) FAMILY PROTEIN"/>
    <property type="match status" value="1"/>
</dbReference>
<dbReference type="PANTHER" id="PTHR35046:SF18">
    <property type="entry name" value="RNA-DIRECTED DNA POLYMERASE"/>
    <property type="match status" value="1"/>
</dbReference>
<evidence type="ECO:0000313" key="2">
    <source>
        <dbReference type="EMBL" id="GEU94044.1"/>
    </source>
</evidence>
<dbReference type="Gene3D" id="1.10.340.70">
    <property type="match status" value="1"/>
</dbReference>
<organism evidence="2">
    <name type="scientific">Tanacetum cinerariifolium</name>
    <name type="common">Dalmatian daisy</name>
    <name type="synonym">Chrysanthemum cinerariifolium</name>
    <dbReference type="NCBI Taxonomy" id="118510"/>
    <lineage>
        <taxon>Eukaryota</taxon>
        <taxon>Viridiplantae</taxon>
        <taxon>Streptophyta</taxon>
        <taxon>Embryophyta</taxon>
        <taxon>Tracheophyta</taxon>
        <taxon>Spermatophyta</taxon>
        <taxon>Magnoliopsida</taxon>
        <taxon>eudicotyledons</taxon>
        <taxon>Gunneridae</taxon>
        <taxon>Pentapetalae</taxon>
        <taxon>asterids</taxon>
        <taxon>campanulids</taxon>
        <taxon>Asterales</taxon>
        <taxon>Asteraceae</taxon>
        <taxon>Asteroideae</taxon>
        <taxon>Anthemideae</taxon>
        <taxon>Anthemidinae</taxon>
        <taxon>Tanacetum</taxon>
    </lineage>
</organism>
<sequence>MVIDLEDPKTHTVGEVWSREYMDYGFTKSMIELDRCYTMLQELCSVIVGGALIHKNHKGSKHEGRRIRPIIGDFGGDFGGNCASNQSPFNNGKTEEWDEEKKEDRLPTIKIFRSKILIKNSLCSLIIDGYSINNLVSRKLVDFLKIPMEICPIEGYQVCRVPVTIGKSYKVESKSIEDNVHREKVFEVDEALDTENSRASSFQVRGIHVDKTKVNKVQGWSLPKKLLEVRNNKLSNVFQEEDELEYAELLDGEANKVTYVVQRTLCSPKVTEICRVPLAMGKDYNELVTCDVFDMETCHVLLRGPWKHDVDSTHQVASSKDFQAERKEMEVFYALVVKGVEDVMENAIPDVIKPLLAEFRKIVKDDTPYALPPLRNIQHQIDLSRNTTLFVSISNEVLGFDSIKELYANDEDYGNIWIGLETNQHQGGLLLLDSYLFKGNHLFIPNTYLRSQLIKEIHVGGLGAHLGRDKTIARVESQFYWPQLKRNVGAFMKRCVACQEGKGKAQNTGFLRWRISFHVRSSDATHIARFFFQEVVCLHEVPKSITFDRDSFNVSDIYEFHSEDVNKGKHSRTSSTKKRGNDEDTINEFAEEYIEHLERDKITTN</sequence>
<evidence type="ECO:0000259" key="1">
    <source>
        <dbReference type="Pfam" id="PF17921"/>
    </source>
</evidence>
<dbReference type="AlphaFoldDB" id="A0A6L2PC74"/>
<reference evidence="2" key="1">
    <citation type="journal article" date="2019" name="Sci. Rep.">
        <title>Draft genome of Tanacetum cinerariifolium, the natural source of mosquito coil.</title>
        <authorList>
            <person name="Yamashiro T."/>
            <person name="Shiraishi A."/>
            <person name="Satake H."/>
            <person name="Nakayama K."/>
        </authorList>
    </citation>
    <scope>NUCLEOTIDE SEQUENCE</scope>
</reference>
<accession>A0A6L2PC74</accession>
<dbReference type="InterPro" id="IPR041588">
    <property type="entry name" value="Integrase_H2C2"/>
</dbReference>
<gene>
    <name evidence="2" type="ORF">Tci_066022</name>
</gene>
<name>A0A6L2PC74_TANCI</name>
<dbReference type="EMBL" id="BKCJ010010984">
    <property type="protein sequence ID" value="GEU94044.1"/>
    <property type="molecule type" value="Genomic_DNA"/>
</dbReference>
<comment type="caution">
    <text evidence="2">The sequence shown here is derived from an EMBL/GenBank/DDBJ whole genome shotgun (WGS) entry which is preliminary data.</text>
</comment>
<feature type="domain" description="Integrase zinc-binding" evidence="1">
    <location>
        <begin position="447"/>
        <end position="502"/>
    </location>
</feature>
<dbReference type="Pfam" id="PF17921">
    <property type="entry name" value="Integrase_H2C2"/>
    <property type="match status" value="1"/>
</dbReference>
<protein>
    <recommendedName>
        <fullName evidence="1">Integrase zinc-binding domain-containing protein</fullName>
    </recommendedName>
</protein>